<keyword evidence="8" id="KW-0413">Isomerase</keyword>
<keyword evidence="5" id="KW-0676">Redox-active center</keyword>
<evidence type="ECO:0000256" key="1">
    <source>
        <dbReference type="ARBA" id="ARBA00004196"/>
    </source>
</evidence>
<keyword evidence="9" id="KW-1185">Reference proteome</keyword>
<dbReference type="PROSITE" id="PS51352">
    <property type="entry name" value="THIOREDOXIN_2"/>
    <property type="match status" value="1"/>
</dbReference>
<reference evidence="8" key="1">
    <citation type="submission" date="2023-07" db="EMBL/GenBank/DDBJ databases">
        <title>Sequencing the genomes of 1000 actinobacteria strains.</title>
        <authorList>
            <person name="Klenk H.-P."/>
        </authorList>
    </citation>
    <scope>NUCLEOTIDE SEQUENCE</scope>
    <source>
        <strain evidence="8">DSM 13988</strain>
    </source>
</reference>
<comment type="subcellular location">
    <subcellularLocation>
        <location evidence="1">Cell envelope</location>
    </subcellularLocation>
</comment>
<accession>A0AAE4C7B2</accession>
<dbReference type="Gene3D" id="3.40.30.10">
    <property type="entry name" value="Glutaredoxin"/>
    <property type="match status" value="1"/>
</dbReference>
<dbReference type="GO" id="GO:0016491">
    <property type="term" value="F:oxidoreductase activity"/>
    <property type="evidence" value="ECO:0007669"/>
    <property type="project" value="InterPro"/>
</dbReference>
<keyword evidence="3" id="KW-0812">Transmembrane</keyword>
<keyword evidence="4" id="KW-1015">Disulfide bond</keyword>
<organism evidence="8 9">
    <name type="scientific">Falsarthrobacter nasiphocae</name>
    <dbReference type="NCBI Taxonomy" id="189863"/>
    <lineage>
        <taxon>Bacteria</taxon>
        <taxon>Bacillati</taxon>
        <taxon>Actinomycetota</taxon>
        <taxon>Actinomycetes</taxon>
        <taxon>Micrococcales</taxon>
        <taxon>Micrococcaceae</taxon>
        <taxon>Falsarthrobacter</taxon>
    </lineage>
</organism>
<comment type="caution">
    <text evidence="8">The sequence shown here is derived from an EMBL/GenBank/DDBJ whole genome shotgun (WGS) entry which is preliminary data.</text>
</comment>
<dbReference type="PANTHER" id="PTHR42852">
    <property type="entry name" value="THIOL:DISULFIDE INTERCHANGE PROTEIN DSBE"/>
    <property type="match status" value="1"/>
</dbReference>
<evidence type="ECO:0000313" key="9">
    <source>
        <dbReference type="Proteomes" id="UP001247307"/>
    </source>
</evidence>
<evidence type="ECO:0000256" key="5">
    <source>
        <dbReference type="ARBA" id="ARBA00023284"/>
    </source>
</evidence>
<evidence type="ECO:0000256" key="2">
    <source>
        <dbReference type="ARBA" id="ARBA00022748"/>
    </source>
</evidence>
<keyword evidence="3" id="KW-0735">Signal-anchor</keyword>
<evidence type="ECO:0000256" key="6">
    <source>
        <dbReference type="SAM" id="SignalP"/>
    </source>
</evidence>
<dbReference type="Pfam" id="PF00578">
    <property type="entry name" value="AhpC-TSA"/>
    <property type="match status" value="1"/>
</dbReference>
<dbReference type="PANTHER" id="PTHR42852:SF6">
    <property type="entry name" value="THIOL:DISULFIDE INTERCHANGE PROTEIN DSBE"/>
    <property type="match status" value="1"/>
</dbReference>
<feature type="chain" id="PRO_5042150139" evidence="6">
    <location>
        <begin position="29"/>
        <end position="202"/>
    </location>
</feature>
<evidence type="ECO:0000256" key="4">
    <source>
        <dbReference type="ARBA" id="ARBA00023157"/>
    </source>
</evidence>
<feature type="domain" description="Thioredoxin" evidence="7">
    <location>
        <begin position="65"/>
        <end position="202"/>
    </location>
</feature>
<dbReference type="SUPFAM" id="SSF52833">
    <property type="entry name" value="Thioredoxin-like"/>
    <property type="match status" value="1"/>
</dbReference>
<keyword evidence="2" id="KW-0201">Cytochrome c-type biogenesis</keyword>
<feature type="signal peptide" evidence="6">
    <location>
        <begin position="1"/>
        <end position="28"/>
    </location>
</feature>
<dbReference type="GO" id="GO:0016209">
    <property type="term" value="F:antioxidant activity"/>
    <property type="evidence" value="ECO:0007669"/>
    <property type="project" value="InterPro"/>
</dbReference>
<evidence type="ECO:0000259" key="7">
    <source>
        <dbReference type="PROSITE" id="PS51352"/>
    </source>
</evidence>
<dbReference type="EMBL" id="JAVDUI010000001">
    <property type="protein sequence ID" value="MDR6892374.1"/>
    <property type="molecule type" value="Genomic_DNA"/>
</dbReference>
<proteinExistence type="predicted"/>
<dbReference type="InterPro" id="IPR000866">
    <property type="entry name" value="AhpC/TSA"/>
</dbReference>
<name>A0AAE4C7B2_9MICC</name>
<dbReference type="InterPro" id="IPR036249">
    <property type="entry name" value="Thioredoxin-like_sf"/>
</dbReference>
<dbReference type="CDD" id="cd02966">
    <property type="entry name" value="TlpA_like_family"/>
    <property type="match status" value="1"/>
</dbReference>
<dbReference type="RefSeq" id="WP_309851284.1">
    <property type="nucleotide sequence ID" value="NZ_BAAAIU010000003.1"/>
</dbReference>
<evidence type="ECO:0000313" key="8">
    <source>
        <dbReference type="EMBL" id="MDR6892374.1"/>
    </source>
</evidence>
<sequence length="202" mass="21419">MSALPPRSALNRRAVLGLAAAAMTLPLAACGEKSDLAKQAADGDGKNYIAGDGSVEEFAKDKRGEPISFEAPLFSGKTVKAEDYRGQVLVINFWYASCAPCRTEAPVLKELSAKYKGKGAAFLGANVRDEKETAEAFERAFGIAYPSVRDIEGKVLLALSKYVPLKSVPVTVVVDPEGRVAARILGAADKSTLDTLIKDNIA</sequence>
<evidence type="ECO:0000256" key="3">
    <source>
        <dbReference type="ARBA" id="ARBA00022968"/>
    </source>
</evidence>
<dbReference type="InterPro" id="IPR013766">
    <property type="entry name" value="Thioredoxin_domain"/>
</dbReference>
<dbReference type="GO" id="GO:0016853">
    <property type="term" value="F:isomerase activity"/>
    <property type="evidence" value="ECO:0007669"/>
    <property type="project" value="UniProtKB-KW"/>
</dbReference>
<gene>
    <name evidence="8" type="ORF">J2S35_001314</name>
</gene>
<protein>
    <submittedName>
        <fullName evidence="8">Thiol-disulfide isomerase/thioredoxin</fullName>
    </submittedName>
</protein>
<dbReference type="GO" id="GO:0017004">
    <property type="term" value="P:cytochrome complex assembly"/>
    <property type="evidence" value="ECO:0007669"/>
    <property type="project" value="UniProtKB-KW"/>
</dbReference>
<keyword evidence="6" id="KW-0732">Signal</keyword>
<dbReference type="GO" id="GO:0030313">
    <property type="term" value="C:cell envelope"/>
    <property type="evidence" value="ECO:0007669"/>
    <property type="project" value="UniProtKB-SubCell"/>
</dbReference>
<dbReference type="InterPro" id="IPR050553">
    <property type="entry name" value="Thioredoxin_ResA/DsbE_sf"/>
</dbReference>
<dbReference type="AlphaFoldDB" id="A0AAE4C7B2"/>
<dbReference type="Proteomes" id="UP001247307">
    <property type="component" value="Unassembled WGS sequence"/>
</dbReference>